<feature type="transmembrane region" description="Helical" evidence="1">
    <location>
        <begin position="239"/>
        <end position="258"/>
    </location>
</feature>
<feature type="transmembrane region" description="Helical" evidence="1">
    <location>
        <begin position="109"/>
        <end position="127"/>
    </location>
</feature>
<feature type="transmembrane region" description="Helical" evidence="1">
    <location>
        <begin position="184"/>
        <end position="204"/>
    </location>
</feature>
<dbReference type="KEGG" id="bsei:KMZ68_19130"/>
<feature type="transmembrane region" description="Helical" evidence="1">
    <location>
        <begin position="42"/>
        <end position="65"/>
    </location>
</feature>
<accession>A0A975NM46</accession>
<feature type="transmembrane region" description="Helical" evidence="1">
    <location>
        <begin position="443"/>
        <end position="465"/>
    </location>
</feature>
<evidence type="ECO:0000313" key="3">
    <source>
        <dbReference type="Proteomes" id="UP000680805"/>
    </source>
</evidence>
<keyword evidence="1" id="KW-0472">Membrane</keyword>
<name>A0A975NM46_9BRAD</name>
<dbReference type="EMBL" id="CP076135">
    <property type="protein sequence ID" value="QWG17081.1"/>
    <property type="molecule type" value="Genomic_DNA"/>
</dbReference>
<dbReference type="RefSeq" id="WP_215612738.1">
    <property type="nucleotide sequence ID" value="NZ_CP076135.1"/>
</dbReference>
<organism evidence="2 3">
    <name type="scientific">Bradyrhizobium sediminis</name>
    <dbReference type="NCBI Taxonomy" id="2840469"/>
    <lineage>
        <taxon>Bacteria</taxon>
        <taxon>Pseudomonadati</taxon>
        <taxon>Pseudomonadota</taxon>
        <taxon>Alphaproteobacteria</taxon>
        <taxon>Hyphomicrobiales</taxon>
        <taxon>Nitrobacteraceae</taxon>
        <taxon>Bradyrhizobium</taxon>
    </lineage>
</organism>
<feature type="transmembrane region" description="Helical" evidence="1">
    <location>
        <begin position="71"/>
        <end position="88"/>
    </location>
</feature>
<evidence type="ECO:0000313" key="2">
    <source>
        <dbReference type="EMBL" id="QWG17081.1"/>
    </source>
</evidence>
<feature type="transmembrane region" description="Helical" evidence="1">
    <location>
        <begin position="6"/>
        <end position="30"/>
    </location>
</feature>
<keyword evidence="1" id="KW-1133">Transmembrane helix</keyword>
<dbReference type="AlphaFoldDB" id="A0A975NM46"/>
<evidence type="ECO:0000256" key="1">
    <source>
        <dbReference type="SAM" id="Phobius"/>
    </source>
</evidence>
<feature type="transmembrane region" description="Helical" evidence="1">
    <location>
        <begin position="412"/>
        <end position="431"/>
    </location>
</feature>
<keyword evidence="1" id="KW-0812">Transmembrane</keyword>
<gene>
    <name evidence="2" type="ORF">KMZ68_19130</name>
</gene>
<dbReference type="Proteomes" id="UP000680805">
    <property type="component" value="Chromosome"/>
</dbReference>
<sequence length="591" mass="64654">MAGLIGFAPVYVNGVLALLFVTVLPGLVFVRAFSIPGFPQRWFVIFLSSLTANHLLVTLIAALHLNPVQTYRATAVVLIAALILLAARDRAGSGTPGHRGGSTVLLSDIRWLVLSLIVLGFAYLNVWKHGVPNIFEAGDVSVSWNTWTLIWSQGRFPTFSVGYAQFIPTVWAVTYIFTGSPEQYFAFYIYLFLIVVPIVLLMMILGRSGWWQPLVPALALVWLIAEIRDPWLKSCLPQGYPDWVAAIFAFAGFVLFVSNVGEGRNDRKETAVDLISLCLLSIAAATKPHYGLFPAAVLVKICVDAGKSLPPRERTRLVIVAIGLVSAFAAAYIVYFLHLAIVRLPEQSLPMSRLAHASMLFNSNFTLPLRIVALAGLAMCPFVVRVRWLALPLLAGSVFWAAVASYDLRNLIGLLLIAIYIPLFLLARAYAPTMVFHNARQWRISDGAVAAGLAVLCVGLTSSLAKSDKELAQRFATEQLTKGAGLQINQKIEQLLVRGCTIFNADDYLYTISAFERFRNQMPSFHFEAPLTDGLVNQVKQASGCTGFFYPPERSHASIVGFISATATAGNYTRVIEGNGMELLVSSPSPP</sequence>
<protein>
    <submittedName>
        <fullName evidence="2">Uncharacterized protein</fullName>
    </submittedName>
</protein>
<feature type="transmembrane region" description="Helical" evidence="1">
    <location>
        <begin position="156"/>
        <end position="177"/>
    </location>
</feature>
<proteinExistence type="predicted"/>
<feature type="transmembrane region" description="Helical" evidence="1">
    <location>
        <begin position="317"/>
        <end position="341"/>
    </location>
</feature>
<reference evidence="2" key="1">
    <citation type="submission" date="2021-06" db="EMBL/GenBank/DDBJ databases">
        <title>Bradyrhizobium sp. S2-11-2 Genome sequencing.</title>
        <authorList>
            <person name="Jin L."/>
        </authorList>
    </citation>
    <scope>NUCLEOTIDE SEQUENCE</scope>
    <source>
        <strain evidence="2">S2-11-2</strain>
    </source>
</reference>
<feature type="transmembrane region" description="Helical" evidence="1">
    <location>
        <begin position="361"/>
        <end position="382"/>
    </location>
</feature>